<dbReference type="RefSeq" id="WP_176809241.1">
    <property type="nucleotide sequence ID" value="NZ_CP055306.1"/>
</dbReference>
<evidence type="ECO:0000313" key="4">
    <source>
        <dbReference type="Proteomes" id="UP000509660"/>
    </source>
</evidence>
<accession>A0A7D5DWX8</accession>
<evidence type="ECO:0000256" key="2">
    <source>
        <dbReference type="HAMAP-Rule" id="MF_00346"/>
    </source>
</evidence>
<proteinExistence type="inferred from homology"/>
<name>A0A7D5DWX8_9PAST</name>
<dbReference type="Proteomes" id="UP000509660">
    <property type="component" value="Chromosome"/>
</dbReference>
<protein>
    <recommendedName>
        <fullName evidence="2">UPF0149 protein HV559_00160</fullName>
    </recommendedName>
</protein>
<dbReference type="PANTHER" id="PTHR37528:SF1">
    <property type="entry name" value="UPF0149 PROTEIN YGFB"/>
    <property type="match status" value="1"/>
</dbReference>
<dbReference type="SUPFAM" id="SSF101327">
    <property type="entry name" value="YgfB-like"/>
    <property type="match status" value="1"/>
</dbReference>
<dbReference type="PANTHER" id="PTHR37528">
    <property type="entry name" value="UPF0149 PROTEIN YGFB"/>
    <property type="match status" value="1"/>
</dbReference>
<evidence type="ECO:0000313" key="3">
    <source>
        <dbReference type="EMBL" id="QLB39423.1"/>
    </source>
</evidence>
<dbReference type="Pfam" id="PF03695">
    <property type="entry name" value="UPF0149"/>
    <property type="match status" value="1"/>
</dbReference>
<organism evidence="3 4">
    <name type="scientific">Mannheimia pernigra</name>
    <dbReference type="NCBI Taxonomy" id="111844"/>
    <lineage>
        <taxon>Bacteria</taxon>
        <taxon>Pseudomonadati</taxon>
        <taxon>Pseudomonadota</taxon>
        <taxon>Gammaproteobacteria</taxon>
        <taxon>Pasteurellales</taxon>
        <taxon>Pasteurellaceae</taxon>
        <taxon>Mannheimia</taxon>
    </lineage>
</organism>
<dbReference type="GO" id="GO:0005829">
    <property type="term" value="C:cytosol"/>
    <property type="evidence" value="ECO:0007669"/>
    <property type="project" value="TreeGrafter"/>
</dbReference>
<dbReference type="InterPro" id="IPR011978">
    <property type="entry name" value="YgfB-like"/>
</dbReference>
<gene>
    <name evidence="3" type="ORF">HV559_00160</name>
</gene>
<comment type="similarity">
    <text evidence="1 2">Belongs to the UPF0149 family.</text>
</comment>
<dbReference type="InterPro" id="IPR036255">
    <property type="entry name" value="YgfB-like_sf"/>
</dbReference>
<sequence length="185" mass="20888">MAIKNPQEFKQLITQLQIEDTPAEFHGFLCGLIAGGIQDDSWKTLTYQFTHDGHAFSVEPLTKLTEFYQQLTESFLETNTLFSLWLPENEEDGFALADGIYQWANSFLLGLGVAQPKLQQETDEVGEAIDDLDEIAKLGYNDEDNNEELLEAGEEVLEYLRVLALFLHSHFALGIAKAEPKPQLH</sequence>
<dbReference type="AlphaFoldDB" id="A0A7D5DWX8"/>
<dbReference type="NCBIfam" id="TIGR02292">
    <property type="entry name" value="ygfB_yecA"/>
    <property type="match status" value="1"/>
</dbReference>
<dbReference type="EMBL" id="CP055306">
    <property type="protein sequence ID" value="QLB39423.1"/>
    <property type="molecule type" value="Genomic_DNA"/>
</dbReference>
<dbReference type="NCBIfam" id="NF002477">
    <property type="entry name" value="PRK01736.1"/>
    <property type="match status" value="1"/>
</dbReference>
<evidence type="ECO:0000256" key="1">
    <source>
        <dbReference type="ARBA" id="ARBA00038308"/>
    </source>
</evidence>
<keyword evidence="4" id="KW-1185">Reference proteome</keyword>
<reference evidence="3 4" key="1">
    <citation type="submission" date="2020-06" db="EMBL/GenBank/DDBJ databases">
        <title>Mannheimia pernigra sp. nov. isolated from bovine respiratory tract.</title>
        <authorList>
            <person name="Kuhnert P."/>
            <person name="Akarsu-Egger H."/>
        </authorList>
    </citation>
    <scope>NUCLEOTIDE SEQUENCE [LARGE SCALE GENOMIC DNA]</scope>
    <source>
        <strain evidence="3 4">BNO311</strain>
    </source>
</reference>
<dbReference type="HAMAP" id="MF_00346">
    <property type="entry name" value="UPF0149"/>
    <property type="match status" value="1"/>
</dbReference>
<dbReference type="Gene3D" id="1.20.120.740">
    <property type="entry name" value="YgfB uncharacterised protein family UPF0149, PF03695"/>
    <property type="match status" value="1"/>
</dbReference>